<keyword evidence="6" id="KW-0238">DNA-binding</keyword>
<dbReference type="AlphaFoldDB" id="A0AAV2SG22"/>
<evidence type="ECO:0000256" key="3">
    <source>
        <dbReference type="ARBA" id="ARBA00022737"/>
    </source>
</evidence>
<dbReference type="GO" id="GO:0005634">
    <property type="term" value="C:nucleus"/>
    <property type="evidence" value="ECO:0007669"/>
    <property type="project" value="UniProtKB-SubCell"/>
</dbReference>
<evidence type="ECO:0000313" key="10">
    <source>
        <dbReference type="EMBL" id="CAL4194626.1"/>
    </source>
</evidence>
<dbReference type="InterPro" id="IPR013087">
    <property type="entry name" value="Znf_C2H2_type"/>
</dbReference>
<evidence type="ECO:0000259" key="9">
    <source>
        <dbReference type="PROSITE" id="PS50157"/>
    </source>
</evidence>
<dbReference type="PROSITE" id="PS00028">
    <property type="entry name" value="ZINC_FINGER_C2H2_1"/>
    <property type="match status" value="1"/>
</dbReference>
<dbReference type="GO" id="GO:0008270">
    <property type="term" value="F:zinc ion binding"/>
    <property type="evidence" value="ECO:0007669"/>
    <property type="project" value="UniProtKB-KW"/>
</dbReference>
<dbReference type="PANTHER" id="PTHR24392">
    <property type="entry name" value="ZINC FINGER PROTEIN"/>
    <property type="match status" value="1"/>
</dbReference>
<evidence type="ECO:0000313" key="11">
    <source>
        <dbReference type="Proteomes" id="UP001497623"/>
    </source>
</evidence>
<dbReference type="PROSITE" id="PS50157">
    <property type="entry name" value="ZINC_FINGER_C2H2_2"/>
    <property type="match status" value="1"/>
</dbReference>
<dbReference type="PANTHER" id="PTHR24392:SF31">
    <property type="entry name" value="C2H2-TYPE DOMAIN-CONTAINING PROTEIN"/>
    <property type="match status" value="1"/>
</dbReference>
<keyword evidence="3" id="KW-0677">Repeat</keyword>
<keyword evidence="7" id="KW-0539">Nucleus</keyword>
<dbReference type="SMART" id="SM00355">
    <property type="entry name" value="ZnF_C2H2"/>
    <property type="match status" value="3"/>
</dbReference>
<evidence type="ECO:0000256" key="1">
    <source>
        <dbReference type="ARBA" id="ARBA00004123"/>
    </source>
</evidence>
<evidence type="ECO:0000256" key="7">
    <source>
        <dbReference type="ARBA" id="ARBA00023242"/>
    </source>
</evidence>
<accession>A0AAV2SG22</accession>
<evidence type="ECO:0000256" key="2">
    <source>
        <dbReference type="ARBA" id="ARBA00022723"/>
    </source>
</evidence>
<gene>
    <name evidence="10" type="ORF">MNOR_LOCUS36947</name>
</gene>
<evidence type="ECO:0000256" key="8">
    <source>
        <dbReference type="PROSITE-ProRule" id="PRU00042"/>
    </source>
</evidence>
<protein>
    <recommendedName>
        <fullName evidence="9">C2H2-type domain-containing protein</fullName>
    </recommendedName>
</protein>
<dbReference type="EMBL" id="CAXKWB010070831">
    <property type="protein sequence ID" value="CAL4194626.1"/>
    <property type="molecule type" value="Genomic_DNA"/>
</dbReference>
<evidence type="ECO:0000256" key="5">
    <source>
        <dbReference type="ARBA" id="ARBA00022833"/>
    </source>
</evidence>
<evidence type="ECO:0000256" key="4">
    <source>
        <dbReference type="ARBA" id="ARBA00022771"/>
    </source>
</evidence>
<evidence type="ECO:0000256" key="6">
    <source>
        <dbReference type="ARBA" id="ARBA00023125"/>
    </source>
</evidence>
<dbReference type="Proteomes" id="UP001497623">
    <property type="component" value="Unassembled WGS sequence"/>
</dbReference>
<feature type="domain" description="C2H2-type" evidence="9">
    <location>
        <begin position="146"/>
        <end position="173"/>
    </location>
</feature>
<sequence length="198" mass="23526">MELGNNNNYEKNVKIIQTVHGDFSPRAQSRMTKMEMNNKISKEKDWGEFELIFGNRHPDNSDLIKNKRKLKFSYFVLSLKTENVSILKQQIEYLRLGPKEKYKGFTKYKEECDDVNSMDECHQCGYKTNKDLQMLEHMMTHTEEYYLCEKCDAKYSNLIELRKHIMSHTSYLPFACSECDFFGAKPEEIQNHCTYHKT</sequence>
<proteinExistence type="predicted"/>
<keyword evidence="5" id="KW-0862">Zinc</keyword>
<comment type="caution">
    <text evidence="10">The sequence shown here is derived from an EMBL/GenBank/DDBJ whole genome shotgun (WGS) entry which is preliminary data.</text>
</comment>
<comment type="subcellular location">
    <subcellularLocation>
        <location evidence="1">Nucleus</location>
    </subcellularLocation>
</comment>
<keyword evidence="11" id="KW-1185">Reference proteome</keyword>
<dbReference type="SUPFAM" id="SSF57667">
    <property type="entry name" value="beta-beta-alpha zinc fingers"/>
    <property type="match status" value="1"/>
</dbReference>
<dbReference type="GO" id="GO:0003677">
    <property type="term" value="F:DNA binding"/>
    <property type="evidence" value="ECO:0007669"/>
    <property type="project" value="UniProtKB-KW"/>
</dbReference>
<keyword evidence="2" id="KW-0479">Metal-binding</keyword>
<dbReference type="Gene3D" id="3.30.160.60">
    <property type="entry name" value="Classic Zinc Finger"/>
    <property type="match status" value="1"/>
</dbReference>
<name>A0AAV2SG22_MEGNR</name>
<dbReference type="InterPro" id="IPR036236">
    <property type="entry name" value="Znf_C2H2_sf"/>
</dbReference>
<keyword evidence="4 8" id="KW-0863">Zinc-finger</keyword>
<reference evidence="10 11" key="1">
    <citation type="submission" date="2024-05" db="EMBL/GenBank/DDBJ databases">
        <authorList>
            <person name="Wallberg A."/>
        </authorList>
    </citation>
    <scope>NUCLEOTIDE SEQUENCE [LARGE SCALE GENOMIC DNA]</scope>
</reference>
<organism evidence="10 11">
    <name type="scientific">Meganyctiphanes norvegica</name>
    <name type="common">Northern krill</name>
    <name type="synonym">Thysanopoda norvegica</name>
    <dbReference type="NCBI Taxonomy" id="48144"/>
    <lineage>
        <taxon>Eukaryota</taxon>
        <taxon>Metazoa</taxon>
        <taxon>Ecdysozoa</taxon>
        <taxon>Arthropoda</taxon>
        <taxon>Crustacea</taxon>
        <taxon>Multicrustacea</taxon>
        <taxon>Malacostraca</taxon>
        <taxon>Eumalacostraca</taxon>
        <taxon>Eucarida</taxon>
        <taxon>Euphausiacea</taxon>
        <taxon>Euphausiidae</taxon>
        <taxon>Meganyctiphanes</taxon>
    </lineage>
</organism>